<dbReference type="GO" id="GO:0080120">
    <property type="term" value="P:CAAX-box protein maturation"/>
    <property type="evidence" value="ECO:0007669"/>
    <property type="project" value="UniProtKB-ARBA"/>
</dbReference>
<name>A0A5C1YE06_9MICO</name>
<dbReference type="InterPro" id="IPR003675">
    <property type="entry name" value="Rce1/LyrA-like_dom"/>
</dbReference>
<evidence type="ECO:0000256" key="1">
    <source>
        <dbReference type="SAM" id="MobiDB-lite"/>
    </source>
</evidence>
<proteinExistence type="predicted"/>
<keyword evidence="5" id="KW-1185">Reference proteome</keyword>
<evidence type="ECO:0000313" key="4">
    <source>
        <dbReference type="EMBL" id="QEO14333.1"/>
    </source>
</evidence>
<evidence type="ECO:0000256" key="2">
    <source>
        <dbReference type="SAM" id="Phobius"/>
    </source>
</evidence>
<gene>
    <name evidence="4" type="ORF">FLP10_07810</name>
</gene>
<keyword evidence="2" id="KW-0812">Transmembrane</keyword>
<keyword evidence="2" id="KW-0472">Membrane</keyword>
<keyword evidence="4" id="KW-0378">Hydrolase</keyword>
<feature type="region of interest" description="Disordered" evidence="1">
    <location>
        <begin position="78"/>
        <end position="100"/>
    </location>
</feature>
<feature type="transmembrane region" description="Helical" evidence="2">
    <location>
        <begin position="110"/>
        <end position="128"/>
    </location>
</feature>
<dbReference type="KEGG" id="ail:FLP10_07810"/>
<feature type="transmembrane region" description="Helical" evidence="2">
    <location>
        <begin position="269"/>
        <end position="289"/>
    </location>
</feature>
<evidence type="ECO:0000259" key="3">
    <source>
        <dbReference type="Pfam" id="PF02517"/>
    </source>
</evidence>
<organism evidence="4 5">
    <name type="scientific">Agromyces intestinalis</name>
    <dbReference type="NCBI Taxonomy" id="2592652"/>
    <lineage>
        <taxon>Bacteria</taxon>
        <taxon>Bacillati</taxon>
        <taxon>Actinomycetota</taxon>
        <taxon>Actinomycetes</taxon>
        <taxon>Micrococcales</taxon>
        <taxon>Microbacteriaceae</taxon>
        <taxon>Agromyces</taxon>
    </lineage>
</organism>
<dbReference type="GO" id="GO:0004175">
    <property type="term" value="F:endopeptidase activity"/>
    <property type="evidence" value="ECO:0007669"/>
    <property type="project" value="UniProtKB-ARBA"/>
</dbReference>
<evidence type="ECO:0000313" key="5">
    <source>
        <dbReference type="Proteomes" id="UP000324678"/>
    </source>
</evidence>
<dbReference type="AlphaFoldDB" id="A0A5C1YE06"/>
<protein>
    <submittedName>
        <fullName evidence="4">CPBP family intramembrane metalloprotease</fullName>
    </submittedName>
</protein>
<dbReference type="GO" id="GO:0008237">
    <property type="term" value="F:metallopeptidase activity"/>
    <property type="evidence" value="ECO:0007669"/>
    <property type="project" value="UniProtKB-KW"/>
</dbReference>
<dbReference type="Pfam" id="PF02517">
    <property type="entry name" value="Rce1-like"/>
    <property type="match status" value="1"/>
</dbReference>
<dbReference type="OrthoDB" id="2222521at2"/>
<feature type="transmembrane region" description="Helical" evidence="2">
    <location>
        <begin position="246"/>
        <end position="263"/>
    </location>
</feature>
<keyword evidence="4" id="KW-0482">Metalloprotease</keyword>
<accession>A0A5C1YE06</accession>
<sequence>MAPVPGHQLRGRIPRHHAARLVRRAHSAGRIRPAEGMRRRPGPSACPLPRVSDRMMLTTGVAGAIRLGPGGRVCASTNTSTLEPLDGTRTREERTMTTTSEPTLRVAPRVWLGVLALVIYLAVFYGVWIFNGIDYLHIGDDEDTLFKWYFAPLLAGTIVITIVVSIYGWWRPSLFETRKRLPGWVWILPGLLALAAVANLFAGDTSRLTPTMLLLLVAGSVLVGFNEELVTRGQLVVALRSRFGELGVWFFSTLLFGLIHLPNTLFGTGVAGISQVGITFLIGSVFYLLRRVSGTLIFAMVLHGLWDFSTFAAAKATDFAGFGGLAIGIAAVIVAIVLTRRESRADKAARTTAAA</sequence>
<reference evidence="4 5" key="1">
    <citation type="submission" date="2019-09" db="EMBL/GenBank/DDBJ databases">
        <title>Genome sequencing of strain KACC 19306.</title>
        <authorList>
            <person name="Heo J."/>
            <person name="Kim S.-J."/>
            <person name="Kim J.-S."/>
            <person name="Hong S.-B."/>
            <person name="Kwon S.-W."/>
        </authorList>
    </citation>
    <scope>NUCLEOTIDE SEQUENCE [LARGE SCALE GENOMIC DNA]</scope>
    <source>
        <strain evidence="4 5">KACC 19306</strain>
    </source>
</reference>
<feature type="compositionally biased region" description="Basic and acidic residues" evidence="1">
    <location>
        <begin position="86"/>
        <end position="95"/>
    </location>
</feature>
<feature type="transmembrane region" description="Helical" evidence="2">
    <location>
        <begin position="208"/>
        <end position="225"/>
    </location>
</feature>
<dbReference type="EMBL" id="CP043505">
    <property type="protein sequence ID" value="QEO14333.1"/>
    <property type="molecule type" value="Genomic_DNA"/>
</dbReference>
<feature type="transmembrane region" description="Helical" evidence="2">
    <location>
        <begin position="319"/>
        <end position="338"/>
    </location>
</feature>
<feature type="transmembrane region" description="Helical" evidence="2">
    <location>
        <begin position="181"/>
        <end position="202"/>
    </location>
</feature>
<keyword evidence="2" id="KW-1133">Transmembrane helix</keyword>
<feature type="transmembrane region" description="Helical" evidence="2">
    <location>
        <begin position="296"/>
        <end position="313"/>
    </location>
</feature>
<feature type="transmembrane region" description="Helical" evidence="2">
    <location>
        <begin position="148"/>
        <end position="169"/>
    </location>
</feature>
<dbReference type="GO" id="GO:0006508">
    <property type="term" value="P:proteolysis"/>
    <property type="evidence" value="ECO:0007669"/>
    <property type="project" value="UniProtKB-KW"/>
</dbReference>
<dbReference type="Proteomes" id="UP000324678">
    <property type="component" value="Chromosome"/>
</dbReference>
<keyword evidence="4" id="KW-0645">Protease</keyword>
<feature type="domain" description="CAAX prenyl protease 2/Lysostaphin resistance protein A-like" evidence="3">
    <location>
        <begin position="211"/>
        <end position="308"/>
    </location>
</feature>